<dbReference type="InterPro" id="IPR006748">
    <property type="entry name" value="NH2Glyco/OHUrea_AB-resist_kin"/>
</dbReference>
<keyword evidence="2" id="KW-1185">Reference proteome</keyword>
<dbReference type="Pfam" id="PF04655">
    <property type="entry name" value="APH_6_hur"/>
    <property type="match status" value="1"/>
</dbReference>
<dbReference type="STRING" id="155974.SAMN04487818_1274"/>
<evidence type="ECO:0000313" key="2">
    <source>
        <dbReference type="Proteomes" id="UP000199051"/>
    </source>
</evidence>
<proteinExistence type="predicted"/>
<keyword evidence="1" id="KW-0418">Kinase</keyword>
<reference evidence="2" key="1">
    <citation type="submission" date="2016-10" db="EMBL/GenBank/DDBJ databases">
        <authorList>
            <person name="Varghese N."/>
            <person name="Submissions S."/>
        </authorList>
    </citation>
    <scope>NUCLEOTIDE SEQUENCE [LARGE SCALE GENOMIC DNA]</scope>
    <source>
        <strain evidence="2">DSM 44260</strain>
    </source>
</reference>
<gene>
    <name evidence="1" type="ORF">SAMN04487818_1274</name>
</gene>
<protein>
    <submittedName>
        <fullName evidence="1">Aminoglycoside/hydroxyurea antibiotic resistance kinase</fullName>
    </submittedName>
</protein>
<name>A0A1H9XT81_9PSEU</name>
<dbReference type="GO" id="GO:0019748">
    <property type="term" value="P:secondary metabolic process"/>
    <property type="evidence" value="ECO:0007669"/>
    <property type="project" value="InterPro"/>
</dbReference>
<dbReference type="AlphaFoldDB" id="A0A1H9XT81"/>
<keyword evidence="1" id="KW-0808">Transferase</keyword>
<organism evidence="1 2">
    <name type="scientific">Actinokineospora terrae</name>
    <dbReference type="NCBI Taxonomy" id="155974"/>
    <lineage>
        <taxon>Bacteria</taxon>
        <taxon>Bacillati</taxon>
        <taxon>Actinomycetota</taxon>
        <taxon>Actinomycetes</taxon>
        <taxon>Pseudonocardiales</taxon>
        <taxon>Pseudonocardiaceae</taxon>
        <taxon>Actinokineospora</taxon>
    </lineage>
</organism>
<dbReference type="EMBL" id="FOGI01000027">
    <property type="protein sequence ID" value="SES49336.1"/>
    <property type="molecule type" value="Genomic_DNA"/>
</dbReference>
<dbReference type="GO" id="GO:0016773">
    <property type="term" value="F:phosphotransferase activity, alcohol group as acceptor"/>
    <property type="evidence" value="ECO:0007669"/>
    <property type="project" value="InterPro"/>
</dbReference>
<accession>A0A1H9XT81</accession>
<evidence type="ECO:0000313" key="1">
    <source>
        <dbReference type="EMBL" id="SES49336.1"/>
    </source>
</evidence>
<dbReference type="Gene3D" id="1.10.510.10">
    <property type="entry name" value="Transferase(Phosphotransferase) domain 1"/>
    <property type="match status" value="1"/>
</dbReference>
<dbReference type="InterPro" id="IPR011009">
    <property type="entry name" value="Kinase-like_dom_sf"/>
</dbReference>
<dbReference type="Proteomes" id="UP000199051">
    <property type="component" value="Unassembled WGS sequence"/>
</dbReference>
<dbReference type="SUPFAM" id="SSF56112">
    <property type="entry name" value="Protein kinase-like (PK-like)"/>
    <property type="match status" value="1"/>
</dbReference>
<dbReference type="GO" id="GO:0016301">
    <property type="term" value="F:kinase activity"/>
    <property type="evidence" value="ECO:0007669"/>
    <property type="project" value="UniProtKB-KW"/>
</dbReference>
<dbReference type="RefSeq" id="WP_143073776.1">
    <property type="nucleotide sequence ID" value="NZ_FOGI01000027.1"/>
</dbReference>
<sequence length="306" mass="34165">MPMLAPRLPLGTVKRLTEHYGSSVEEWLGDVENVVLRVAERNGLRVVGYHDAGWTSVIAVGVTQSAQSVVIKALPDRNRFMREVAALRHWHGRGVCALMGVDEPDQVLITELVGGRPGGGPRPTDHVERVAASLSCLHQDEVPPSPDLPELVSYYQETVIPRIERRSRIFAKVVGPRLVATALDHARTLCVDRGHRALLHSDLYAENVAFDHKGRPVFIDPHAIIGSPAYDWAFWAVYYQFDTGFQQRLDLCFAQAADLAEEAIQWMVTLAVDGALYYLENEEPQVDSMLRVLQALDQRSARRRSG</sequence>